<dbReference type="EMBL" id="MU274959">
    <property type="protein sequence ID" value="KAI0083587.1"/>
    <property type="molecule type" value="Genomic_DNA"/>
</dbReference>
<evidence type="ECO:0000313" key="1">
    <source>
        <dbReference type="EMBL" id="KAI0083587.1"/>
    </source>
</evidence>
<keyword evidence="2" id="KW-1185">Reference proteome</keyword>
<gene>
    <name evidence="1" type="ORF">BDY19DRAFT_976995</name>
</gene>
<comment type="caution">
    <text evidence="1">The sequence shown here is derived from an EMBL/GenBank/DDBJ whole genome shotgun (WGS) entry which is preliminary data.</text>
</comment>
<proteinExistence type="predicted"/>
<protein>
    <submittedName>
        <fullName evidence="1">Uncharacterized protein</fullName>
    </submittedName>
</protein>
<name>A0ACB8TNM1_9APHY</name>
<accession>A0ACB8TNM1</accession>
<reference evidence="1" key="1">
    <citation type="journal article" date="2021" name="Environ. Microbiol.">
        <title>Gene family expansions and transcriptome signatures uncover fungal adaptations to wood decay.</title>
        <authorList>
            <person name="Hage H."/>
            <person name="Miyauchi S."/>
            <person name="Viragh M."/>
            <person name="Drula E."/>
            <person name="Min B."/>
            <person name="Chaduli D."/>
            <person name="Navarro D."/>
            <person name="Favel A."/>
            <person name="Norest M."/>
            <person name="Lesage-Meessen L."/>
            <person name="Balint B."/>
            <person name="Merenyi Z."/>
            <person name="de Eugenio L."/>
            <person name="Morin E."/>
            <person name="Martinez A.T."/>
            <person name="Baldrian P."/>
            <person name="Stursova M."/>
            <person name="Martinez M.J."/>
            <person name="Novotny C."/>
            <person name="Magnuson J.K."/>
            <person name="Spatafora J.W."/>
            <person name="Maurice S."/>
            <person name="Pangilinan J."/>
            <person name="Andreopoulos W."/>
            <person name="LaButti K."/>
            <person name="Hundley H."/>
            <person name="Na H."/>
            <person name="Kuo A."/>
            <person name="Barry K."/>
            <person name="Lipzen A."/>
            <person name="Henrissat B."/>
            <person name="Riley R."/>
            <person name="Ahrendt S."/>
            <person name="Nagy L.G."/>
            <person name="Grigoriev I.V."/>
            <person name="Martin F."/>
            <person name="Rosso M.N."/>
        </authorList>
    </citation>
    <scope>NUCLEOTIDE SEQUENCE</scope>
    <source>
        <strain evidence="1">CBS 384.51</strain>
    </source>
</reference>
<evidence type="ECO:0000313" key="2">
    <source>
        <dbReference type="Proteomes" id="UP001055072"/>
    </source>
</evidence>
<sequence>MSSNAIKKFSIPREEVVVMIRVLIIYSGEYCGCQTKRLALNVFRYTELTWYKLSHRSDYRTPVEGTMHSLHNKVDQVGHTTLA</sequence>
<dbReference type="Proteomes" id="UP001055072">
    <property type="component" value="Unassembled WGS sequence"/>
</dbReference>
<organism evidence="1 2">
    <name type="scientific">Irpex rosettiformis</name>
    <dbReference type="NCBI Taxonomy" id="378272"/>
    <lineage>
        <taxon>Eukaryota</taxon>
        <taxon>Fungi</taxon>
        <taxon>Dikarya</taxon>
        <taxon>Basidiomycota</taxon>
        <taxon>Agaricomycotina</taxon>
        <taxon>Agaricomycetes</taxon>
        <taxon>Polyporales</taxon>
        <taxon>Irpicaceae</taxon>
        <taxon>Irpex</taxon>
    </lineage>
</organism>